<dbReference type="OrthoDB" id="3649862at2759"/>
<dbReference type="InterPro" id="IPR036259">
    <property type="entry name" value="MFS_trans_sf"/>
</dbReference>
<dbReference type="KEGG" id="ffu:CLAFUR5_11772"/>
<feature type="transmembrane region" description="Helical" evidence="6">
    <location>
        <begin position="282"/>
        <end position="301"/>
    </location>
</feature>
<dbReference type="Gene3D" id="1.20.1720.10">
    <property type="entry name" value="Multidrug resistance protein D"/>
    <property type="match status" value="1"/>
</dbReference>
<evidence type="ECO:0000313" key="8">
    <source>
        <dbReference type="EMBL" id="UJO22892.1"/>
    </source>
</evidence>
<keyword evidence="4 6" id="KW-1133">Transmembrane helix</keyword>
<proteinExistence type="predicted"/>
<evidence type="ECO:0000256" key="5">
    <source>
        <dbReference type="ARBA" id="ARBA00023136"/>
    </source>
</evidence>
<dbReference type="AlphaFoldDB" id="A0A9Q8PI83"/>
<evidence type="ECO:0000256" key="4">
    <source>
        <dbReference type="ARBA" id="ARBA00022989"/>
    </source>
</evidence>
<feature type="transmembrane region" description="Helical" evidence="6">
    <location>
        <begin position="18"/>
        <end position="37"/>
    </location>
</feature>
<reference evidence="8" key="1">
    <citation type="submission" date="2021-12" db="EMBL/GenBank/DDBJ databases">
        <authorList>
            <person name="Zaccaron A."/>
            <person name="Stergiopoulos I."/>
        </authorList>
    </citation>
    <scope>NUCLEOTIDE SEQUENCE</scope>
    <source>
        <strain evidence="8">Race5_Kim</strain>
    </source>
</reference>
<keyword evidence="2" id="KW-0813">Transport</keyword>
<dbReference type="PANTHER" id="PTHR23501:SF177">
    <property type="entry name" value="MAJOR FACILITATOR SUPERFAMILY (MFS) PROFILE DOMAIN-CONTAINING PROTEIN-RELATED"/>
    <property type="match status" value="1"/>
</dbReference>
<dbReference type="PANTHER" id="PTHR23501">
    <property type="entry name" value="MAJOR FACILITATOR SUPERFAMILY"/>
    <property type="match status" value="1"/>
</dbReference>
<evidence type="ECO:0000256" key="2">
    <source>
        <dbReference type="ARBA" id="ARBA00022448"/>
    </source>
</evidence>
<protein>
    <submittedName>
        <fullName evidence="8">MFS gliotoxin efflux transporter gliA</fullName>
    </submittedName>
</protein>
<keyword evidence="5 6" id="KW-0472">Membrane</keyword>
<evidence type="ECO:0000256" key="6">
    <source>
        <dbReference type="SAM" id="Phobius"/>
    </source>
</evidence>
<feature type="transmembrane region" description="Helical" evidence="6">
    <location>
        <begin position="75"/>
        <end position="94"/>
    </location>
</feature>
<feature type="domain" description="Major facilitator superfamily (MFS) profile" evidence="7">
    <location>
        <begin position="1"/>
        <end position="341"/>
    </location>
</feature>
<evidence type="ECO:0000256" key="3">
    <source>
        <dbReference type="ARBA" id="ARBA00022692"/>
    </source>
</evidence>
<dbReference type="InterPro" id="IPR011701">
    <property type="entry name" value="MFS"/>
</dbReference>
<feature type="transmembrane region" description="Helical" evidence="6">
    <location>
        <begin position="148"/>
        <end position="167"/>
    </location>
</feature>
<dbReference type="GeneID" id="71991650"/>
<dbReference type="PROSITE" id="PS50850">
    <property type="entry name" value="MFS"/>
    <property type="match status" value="1"/>
</dbReference>
<evidence type="ECO:0000313" key="9">
    <source>
        <dbReference type="Proteomes" id="UP000756132"/>
    </source>
</evidence>
<gene>
    <name evidence="8" type="ORF">CLAFUR5_11772</name>
</gene>
<organism evidence="8 9">
    <name type="scientific">Passalora fulva</name>
    <name type="common">Tomato leaf mold</name>
    <name type="synonym">Cladosporium fulvum</name>
    <dbReference type="NCBI Taxonomy" id="5499"/>
    <lineage>
        <taxon>Eukaryota</taxon>
        <taxon>Fungi</taxon>
        <taxon>Dikarya</taxon>
        <taxon>Ascomycota</taxon>
        <taxon>Pezizomycotina</taxon>
        <taxon>Dothideomycetes</taxon>
        <taxon>Dothideomycetidae</taxon>
        <taxon>Mycosphaerellales</taxon>
        <taxon>Mycosphaerellaceae</taxon>
        <taxon>Fulvia</taxon>
    </lineage>
</organism>
<dbReference type="Gene3D" id="1.20.1250.20">
    <property type="entry name" value="MFS general substrate transporter like domains"/>
    <property type="match status" value="1"/>
</dbReference>
<comment type="subcellular location">
    <subcellularLocation>
        <location evidence="1">Membrane</location>
        <topology evidence="1">Multi-pass membrane protein</topology>
    </subcellularLocation>
</comment>
<name>A0A9Q8PI83_PASFU</name>
<feature type="transmembrane region" description="Helical" evidence="6">
    <location>
        <begin position="106"/>
        <end position="127"/>
    </location>
</feature>
<sequence length="341" mass="36030">MDQRTDLRSQHTSFAKPTFLLAVLIFEVGSLICAVSQDSKTLIIGRAIAGLGAGGVSGGVHLIVGLSCRPSRAPLLLGIVGASFAIARVVGPLLGGVFTEHLSWRWCLYINLPIGGVAAAVIFFYYTTPPHAKSAEASLGEKILQMDLGGAALIPGAVTCFLLGLQWGGITKSWQDSTVIGTLTGSGLLLVAFTALEIYLGERAALIPRIVRQKTVALAMVYQTDLTGCFFSFLYYLPIYFQSVSGMNAADSGVRTIPLVAGAGVFSIVVGMVITLTRDYQLLVLIGCTMVTIGAGLMYTLDQNSTSAQWIGYQVLEGIGLGCTMQVRSPRHGPSQFLAGC</sequence>
<reference evidence="8" key="2">
    <citation type="journal article" date="2022" name="Microb. Genom.">
        <title>A chromosome-scale genome assembly of the tomato pathogen Cladosporium fulvum reveals a compartmentalized genome architecture and the presence of a dispensable chromosome.</title>
        <authorList>
            <person name="Zaccaron A.Z."/>
            <person name="Chen L.H."/>
            <person name="Samaras A."/>
            <person name="Stergiopoulos I."/>
        </authorList>
    </citation>
    <scope>NUCLEOTIDE SEQUENCE</scope>
    <source>
        <strain evidence="8">Race5_Kim</strain>
    </source>
</reference>
<accession>A0A9Q8PI83</accession>
<evidence type="ECO:0000256" key="1">
    <source>
        <dbReference type="ARBA" id="ARBA00004141"/>
    </source>
</evidence>
<keyword evidence="9" id="KW-1185">Reference proteome</keyword>
<dbReference type="SUPFAM" id="SSF103473">
    <property type="entry name" value="MFS general substrate transporter"/>
    <property type="match status" value="1"/>
</dbReference>
<dbReference type="Pfam" id="PF07690">
    <property type="entry name" value="MFS_1"/>
    <property type="match status" value="1"/>
</dbReference>
<feature type="transmembrane region" description="Helical" evidence="6">
    <location>
        <begin position="179"/>
        <end position="200"/>
    </location>
</feature>
<evidence type="ECO:0000259" key="7">
    <source>
        <dbReference type="PROSITE" id="PS50850"/>
    </source>
</evidence>
<dbReference type="GO" id="GO:0022857">
    <property type="term" value="F:transmembrane transporter activity"/>
    <property type="evidence" value="ECO:0007669"/>
    <property type="project" value="InterPro"/>
</dbReference>
<keyword evidence="3 6" id="KW-0812">Transmembrane</keyword>
<dbReference type="InterPro" id="IPR020846">
    <property type="entry name" value="MFS_dom"/>
</dbReference>
<dbReference type="Proteomes" id="UP000756132">
    <property type="component" value="Chromosome 10"/>
</dbReference>
<dbReference type="EMBL" id="CP090172">
    <property type="protein sequence ID" value="UJO22892.1"/>
    <property type="molecule type" value="Genomic_DNA"/>
</dbReference>
<dbReference type="RefSeq" id="XP_047767258.1">
    <property type="nucleotide sequence ID" value="XM_047910920.1"/>
</dbReference>
<feature type="transmembrane region" description="Helical" evidence="6">
    <location>
        <begin position="257"/>
        <end position="275"/>
    </location>
</feature>
<dbReference type="GO" id="GO:0005886">
    <property type="term" value="C:plasma membrane"/>
    <property type="evidence" value="ECO:0007669"/>
    <property type="project" value="TreeGrafter"/>
</dbReference>
<feature type="transmembrane region" description="Helical" evidence="6">
    <location>
        <begin position="43"/>
        <end position="63"/>
    </location>
</feature>
<feature type="transmembrane region" description="Helical" evidence="6">
    <location>
        <begin position="216"/>
        <end position="237"/>
    </location>
</feature>